<accession>A0ABS0RDH4</accession>
<organism evidence="1 2">
    <name type="scientific">Streptomyces javensis</name>
    <dbReference type="NCBI Taxonomy" id="114698"/>
    <lineage>
        <taxon>Bacteria</taxon>
        <taxon>Bacillati</taxon>
        <taxon>Actinomycetota</taxon>
        <taxon>Actinomycetes</taxon>
        <taxon>Kitasatosporales</taxon>
        <taxon>Streptomycetaceae</taxon>
        <taxon>Streptomyces</taxon>
        <taxon>Streptomyces violaceusniger group</taxon>
    </lineage>
</organism>
<gene>
    <name evidence="1" type="ORF">JBF12_17490</name>
</gene>
<comment type="caution">
    <text evidence="1">The sequence shown here is derived from an EMBL/GenBank/DDBJ whole genome shotgun (WGS) entry which is preliminary data.</text>
</comment>
<dbReference type="Proteomes" id="UP000638849">
    <property type="component" value="Unassembled WGS sequence"/>
</dbReference>
<evidence type="ECO:0000313" key="1">
    <source>
        <dbReference type="EMBL" id="MBI0314752.1"/>
    </source>
</evidence>
<sequence>MTETTELAPDQLEEKGASIEEVLEELARLYLRTVALPLPRNPATLAWQTTAGGLAALAARALYYVALDDSERAAALASFYRGPLGDGPHPLGVGLWIERNITKPAGADIDEWAAEAKEGAQAALAAASKPTGLRDLGAVLGDDVLALLISGLGASWKEWEERGSTRRLCFLPGCTHEVDLVAAWSGTDGSHGEGWMSSSAVGYACPEHAARLWANDCQHIPAWQATGGGSSAELRCTCGWASGAVAFRGHGTTLYQVHALEVLGARA</sequence>
<name>A0ABS0RDH4_9ACTN</name>
<dbReference type="EMBL" id="JAEEAQ010000146">
    <property type="protein sequence ID" value="MBI0314752.1"/>
    <property type="molecule type" value="Genomic_DNA"/>
</dbReference>
<dbReference type="RefSeq" id="WP_198277758.1">
    <property type="nucleotide sequence ID" value="NZ_BAAAIF010000018.1"/>
</dbReference>
<keyword evidence="2" id="KW-1185">Reference proteome</keyword>
<proteinExistence type="predicted"/>
<reference evidence="1 2" key="1">
    <citation type="submission" date="2020-12" db="EMBL/GenBank/DDBJ databases">
        <authorList>
            <person name="Kusuma A.B."/>
            <person name="Nouioui I."/>
            <person name="Goodfellow M."/>
        </authorList>
    </citation>
    <scope>NUCLEOTIDE SEQUENCE [LARGE SCALE GENOMIC DNA]</scope>
    <source>
        <strain evidence="1 2">DSM 41764</strain>
    </source>
</reference>
<protein>
    <submittedName>
        <fullName evidence="1">Uncharacterized protein</fullName>
    </submittedName>
</protein>
<evidence type="ECO:0000313" key="2">
    <source>
        <dbReference type="Proteomes" id="UP000638849"/>
    </source>
</evidence>